<dbReference type="AlphaFoldDB" id="A0A3F2RYF5"/>
<sequence length="537" mass="60965">MKSMGDKESAKVVEQIVWEERDHVRCGMKWFQHIARVQKREKNQVAYFQELVLQFFPDGLPGPFDVEARLAANMGVEWYQPLENKVAHSYPSQQKNEAVDKKREQNASVAAFAASKKKVILAGSVWPERISSAAGVRSADIISVLQERGYQVLCVSPSRLNDHTARLEEEHDVRCVQADANMDAFQKLLLESMPQLVVFDRFIAEEMYGWQAKKYAPEALRVLDLQDVHFLRRAREFAVKKQGVNFEETLDGACLDIAPVEKVAIRELASIHRSDLTLYVSDFERDLLVSRFQVPDVGLHRCDFFYPKIDVSKLRSFEERKHIAFIGSFKHAPNVDAVEWTKSSILPLLRSTGEEAEIHIYGSYGDTKRFSRLDDPSKGFYMKGFAPGAHETLSQYRLSIAPLRFGAGIKGKIADSWFVGTPCVTTSIGAEGMTSEASPWGGAIANDPEAFATEMQSLYNDQERWNFTRDAGVVACSSRYDHTCNADSLMARIERAMSEKIAMRERNWMGRILWSEKYRATEYMSSDDTQGAQLTKY</sequence>
<dbReference type="SUPFAM" id="SSF53756">
    <property type="entry name" value="UDP-Glycosyltransferase/glycogen phosphorylase"/>
    <property type="match status" value="1"/>
</dbReference>
<organism evidence="1 2">
    <name type="scientific">Phytophthora kernoviae</name>
    <dbReference type="NCBI Taxonomy" id="325452"/>
    <lineage>
        <taxon>Eukaryota</taxon>
        <taxon>Sar</taxon>
        <taxon>Stramenopiles</taxon>
        <taxon>Oomycota</taxon>
        <taxon>Peronosporomycetes</taxon>
        <taxon>Peronosporales</taxon>
        <taxon>Peronosporaceae</taxon>
        <taxon>Phytophthora</taxon>
    </lineage>
</organism>
<name>A0A3F2RYF5_9STRA</name>
<dbReference type="Gene3D" id="3.40.50.2000">
    <property type="entry name" value="Glycogen Phosphorylase B"/>
    <property type="match status" value="1"/>
</dbReference>
<dbReference type="Proteomes" id="UP000277300">
    <property type="component" value="Unassembled WGS sequence"/>
</dbReference>
<reference evidence="1 2" key="1">
    <citation type="submission" date="2018-07" db="EMBL/GenBank/DDBJ databases">
        <title>Genome sequencing of oomycete isolates from Chile give support for New Zealand origin for Phytophthora kernoviae and make available the first Nothophytophthora sp. genome.</title>
        <authorList>
            <person name="Studholme D.J."/>
            <person name="Sanfuentes E."/>
            <person name="Panda P."/>
            <person name="Hill R."/>
            <person name="Sambles C."/>
            <person name="Grant M."/>
            <person name="Williams N.M."/>
            <person name="Mcdougal R.L."/>
        </authorList>
    </citation>
    <scope>NUCLEOTIDE SEQUENCE [LARGE SCALE GENOMIC DNA]</scope>
    <source>
        <strain evidence="1">Chile6</strain>
    </source>
</reference>
<protein>
    <recommendedName>
        <fullName evidence="3">Glycosyltransferase subfamily 4-like N-terminal domain-containing protein</fullName>
    </recommendedName>
</protein>
<evidence type="ECO:0000313" key="1">
    <source>
        <dbReference type="EMBL" id="RLN66684.1"/>
    </source>
</evidence>
<dbReference type="Pfam" id="PF04305">
    <property type="entry name" value="DUF455"/>
    <property type="match status" value="1"/>
</dbReference>
<accession>A0A3F2RYF5</accession>
<dbReference type="Pfam" id="PF13692">
    <property type="entry name" value="Glyco_trans_1_4"/>
    <property type="match status" value="1"/>
</dbReference>
<dbReference type="OrthoDB" id="426882at2759"/>
<dbReference type="PANTHER" id="PTHR42782:SF4">
    <property type="entry name" value="DUF455 DOMAIN-CONTAINING PROTEIN"/>
    <property type="match status" value="1"/>
</dbReference>
<dbReference type="PANTHER" id="PTHR42782">
    <property type="entry name" value="SI:CH73-314G15.3"/>
    <property type="match status" value="1"/>
</dbReference>
<proteinExistence type="predicted"/>
<evidence type="ECO:0008006" key="3">
    <source>
        <dbReference type="Google" id="ProtNLM"/>
    </source>
</evidence>
<gene>
    <name evidence="1" type="ORF">BBP00_00002039</name>
</gene>
<evidence type="ECO:0000313" key="2">
    <source>
        <dbReference type="Proteomes" id="UP000277300"/>
    </source>
</evidence>
<dbReference type="EMBL" id="MBDO02000032">
    <property type="protein sequence ID" value="RLN66684.1"/>
    <property type="molecule type" value="Genomic_DNA"/>
</dbReference>
<comment type="caution">
    <text evidence="1">The sequence shown here is derived from an EMBL/GenBank/DDBJ whole genome shotgun (WGS) entry which is preliminary data.</text>
</comment>
<dbReference type="InterPro" id="IPR007402">
    <property type="entry name" value="DUF455"/>
</dbReference>